<keyword evidence="4 6" id="KW-0732">Signal</keyword>
<dbReference type="PANTHER" id="PTHR30532">
    <property type="entry name" value="IRON III DICITRATE-BINDING PERIPLASMIC PROTEIN"/>
    <property type="match status" value="1"/>
</dbReference>
<gene>
    <name evidence="8" type="ORF">SAMN02745249_00746</name>
</gene>
<evidence type="ECO:0000313" key="8">
    <source>
        <dbReference type="EMBL" id="SHE59527.1"/>
    </source>
</evidence>
<reference evidence="8 9" key="1">
    <citation type="submission" date="2016-11" db="EMBL/GenBank/DDBJ databases">
        <authorList>
            <person name="Jaros S."/>
            <person name="Januszkiewicz K."/>
            <person name="Wedrychowicz H."/>
        </authorList>
    </citation>
    <scope>NUCLEOTIDE SEQUENCE [LARGE SCALE GENOMIC DNA]</scope>
    <source>
        <strain evidence="8 9">DSM 15692</strain>
    </source>
</reference>
<dbReference type="InterPro" id="IPR051313">
    <property type="entry name" value="Bact_iron-sidero_bind"/>
</dbReference>
<name>A0A1M4USA0_9LACT</name>
<feature type="chain" id="PRO_5039440851" evidence="6">
    <location>
        <begin position="25"/>
        <end position="316"/>
    </location>
</feature>
<feature type="domain" description="Fe/B12 periplasmic-binding" evidence="7">
    <location>
        <begin position="54"/>
        <end position="316"/>
    </location>
</feature>
<dbReference type="AlphaFoldDB" id="A0A1M4USA0"/>
<dbReference type="GO" id="GO:1901678">
    <property type="term" value="P:iron coordination entity transport"/>
    <property type="evidence" value="ECO:0007669"/>
    <property type="project" value="UniProtKB-ARBA"/>
</dbReference>
<organism evidence="8 9">
    <name type="scientific">Atopostipes suicloacalis DSM 15692</name>
    <dbReference type="NCBI Taxonomy" id="1121025"/>
    <lineage>
        <taxon>Bacteria</taxon>
        <taxon>Bacillati</taxon>
        <taxon>Bacillota</taxon>
        <taxon>Bacilli</taxon>
        <taxon>Lactobacillales</taxon>
        <taxon>Carnobacteriaceae</taxon>
        <taxon>Atopostipes</taxon>
    </lineage>
</organism>
<dbReference type="InterPro" id="IPR002491">
    <property type="entry name" value="ABC_transptr_periplasmic_BD"/>
</dbReference>
<dbReference type="GO" id="GO:0030288">
    <property type="term" value="C:outer membrane-bounded periplasmic space"/>
    <property type="evidence" value="ECO:0007669"/>
    <property type="project" value="TreeGrafter"/>
</dbReference>
<dbReference type="RefSeq" id="WP_073296611.1">
    <property type="nucleotide sequence ID" value="NZ_FQUF01000009.1"/>
</dbReference>
<evidence type="ECO:0000313" key="9">
    <source>
        <dbReference type="Proteomes" id="UP000184128"/>
    </source>
</evidence>
<dbReference type="EMBL" id="FQUF01000009">
    <property type="protein sequence ID" value="SHE59527.1"/>
    <property type="molecule type" value="Genomic_DNA"/>
</dbReference>
<evidence type="ECO:0000256" key="6">
    <source>
        <dbReference type="SAM" id="SignalP"/>
    </source>
</evidence>
<dbReference type="PANTHER" id="PTHR30532:SF28">
    <property type="entry name" value="PETROBACTIN-BINDING PROTEIN YCLQ"/>
    <property type="match status" value="1"/>
</dbReference>
<evidence type="ECO:0000259" key="7">
    <source>
        <dbReference type="PROSITE" id="PS50983"/>
    </source>
</evidence>
<comment type="similarity">
    <text evidence="2">Belongs to the bacterial solute-binding protein 8 family.</text>
</comment>
<keyword evidence="9" id="KW-1185">Reference proteome</keyword>
<feature type="signal peptide" evidence="6">
    <location>
        <begin position="1"/>
        <end position="24"/>
    </location>
</feature>
<evidence type="ECO:0000256" key="1">
    <source>
        <dbReference type="ARBA" id="ARBA00004196"/>
    </source>
</evidence>
<keyword evidence="5" id="KW-0175">Coiled coil</keyword>
<dbReference type="Gene3D" id="3.40.50.1980">
    <property type="entry name" value="Nitrogenase molybdenum iron protein domain"/>
    <property type="match status" value="2"/>
</dbReference>
<dbReference type="OrthoDB" id="63946at2"/>
<accession>A0A1M4USA0</accession>
<dbReference type="Proteomes" id="UP000184128">
    <property type="component" value="Unassembled WGS sequence"/>
</dbReference>
<evidence type="ECO:0000256" key="5">
    <source>
        <dbReference type="SAM" id="Coils"/>
    </source>
</evidence>
<proteinExistence type="inferred from homology"/>
<dbReference type="PROSITE" id="PS50983">
    <property type="entry name" value="FE_B12_PBP"/>
    <property type="match status" value="1"/>
</dbReference>
<keyword evidence="3" id="KW-0813">Transport</keyword>
<comment type="subcellular location">
    <subcellularLocation>
        <location evidence="1">Cell envelope</location>
    </subcellularLocation>
</comment>
<dbReference type="Pfam" id="PF01497">
    <property type="entry name" value="Peripla_BP_2"/>
    <property type="match status" value="1"/>
</dbReference>
<evidence type="ECO:0000256" key="2">
    <source>
        <dbReference type="ARBA" id="ARBA00008814"/>
    </source>
</evidence>
<sequence>MRKIKGIISLILIFTITAGCTNTAGSKAGDENKKTIEIMDAAAHTVKVPHNPQKVAVFDPAQIDNMDALELGDRVIATASSHLPQYLNKYSEIDVAGTLHEIDLEVAMATEPELAIVATRSASSFEELVKFIPTLDFSLTKTSTFESITYNFLELSKIFEKEKEAQIILDEIENEKNKLAQTAEKSELTALMLMYNEGSLSVFGKDSRFNHVYEDFGFEPADDSIEASKHGMEISYEYLIQKNPDVIFVLDRTAAISDNTDTSIPSSSFEENPLIEETKAYKNHQIIYLTPDAWYLSNGGVQAYRQMITDVGTAFE</sequence>
<dbReference type="SUPFAM" id="SSF53807">
    <property type="entry name" value="Helical backbone' metal receptor"/>
    <property type="match status" value="1"/>
</dbReference>
<dbReference type="STRING" id="1121025.SAMN02745249_00746"/>
<protein>
    <submittedName>
        <fullName evidence="8">Iron complex transport system substrate-binding protein</fullName>
    </submittedName>
</protein>
<feature type="coiled-coil region" evidence="5">
    <location>
        <begin position="155"/>
        <end position="189"/>
    </location>
</feature>
<evidence type="ECO:0000256" key="3">
    <source>
        <dbReference type="ARBA" id="ARBA00022448"/>
    </source>
</evidence>
<dbReference type="PROSITE" id="PS51257">
    <property type="entry name" value="PROKAR_LIPOPROTEIN"/>
    <property type="match status" value="1"/>
</dbReference>
<evidence type="ECO:0000256" key="4">
    <source>
        <dbReference type="ARBA" id="ARBA00022729"/>
    </source>
</evidence>